<dbReference type="PROSITE" id="PS00107">
    <property type="entry name" value="PROTEIN_KINASE_ATP"/>
    <property type="match status" value="1"/>
</dbReference>
<dbReference type="InterPro" id="IPR000719">
    <property type="entry name" value="Prot_kinase_dom"/>
</dbReference>
<dbReference type="GO" id="GO:0008353">
    <property type="term" value="F:RNA polymerase II CTD heptapeptide repeat kinase activity"/>
    <property type="evidence" value="ECO:0007669"/>
    <property type="project" value="TreeGrafter"/>
</dbReference>
<dbReference type="GO" id="GO:0005634">
    <property type="term" value="C:nucleus"/>
    <property type="evidence" value="ECO:0007669"/>
    <property type="project" value="TreeGrafter"/>
</dbReference>
<evidence type="ECO:0000256" key="4">
    <source>
        <dbReference type="ARBA" id="ARBA00022777"/>
    </source>
</evidence>
<reference evidence="8 9" key="1">
    <citation type="journal article" date="2021" name="Commun. Biol.">
        <title>The genome of Shorea leprosula (Dipterocarpaceae) highlights the ecological relevance of drought in aseasonal tropical rainforests.</title>
        <authorList>
            <person name="Ng K.K.S."/>
            <person name="Kobayashi M.J."/>
            <person name="Fawcett J.A."/>
            <person name="Hatakeyama M."/>
            <person name="Paape T."/>
            <person name="Ng C.H."/>
            <person name="Ang C.C."/>
            <person name="Tnah L.H."/>
            <person name="Lee C.T."/>
            <person name="Nishiyama T."/>
            <person name="Sese J."/>
            <person name="O'Brien M.J."/>
            <person name="Copetti D."/>
            <person name="Mohd Noor M.I."/>
            <person name="Ong R.C."/>
            <person name="Putra M."/>
            <person name="Sireger I.Z."/>
            <person name="Indrioko S."/>
            <person name="Kosugi Y."/>
            <person name="Izuno A."/>
            <person name="Isagi Y."/>
            <person name="Lee S.L."/>
            <person name="Shimizu K.K."/>
        </authorList>
    </citation>
    <scope>NUCLEOTIDE SEQUENCE [LARGE SCALE GENOMIC DNA]</scope>
    <source>
        <strain evidence="8">214</strain>
    </source>
</reference>
<dbReference type="InterPro" id="IPR011009">
    <property type="entry name" value="Kinase-like_dom_sf"/>
</dbReference>
<evidence type="ECO:0000256" key="5">
    <source>
        <dbReference type="ARBA" id="ARBA00022840"/>
    </source>
</evidence>
<keyword evidence="9" id="KW-1185">Reference proteome</keyword>
<sequence>MDFQVVALAGGTSKNLVPLVSKVGEGTYGQVYRVKEKKTDEIVALKRLRMDKEREGFPITAIREIKILNHKNVIELKEIVISQGNIVKCYISMQPFLKVWSRRSNRL</sequence>
<name>A0AAV5KWE5_9ROSI</name>
<accession>A0AAV5KWE5</accession>
<dbReference type="InterPro" id="IPR017441">
    <property type="entry name" value="Protein_kinase_ATP_BS"/>
</dbReference>
<evidence type="ECO:0000256" key="2">
    <source>
        <dbReference type="ARBA" id="ARBA00022679"/>
    </source>
</evidence>
<gene>
    <name evidence="8" type="ORF">SLEP1_g37862</name>
</gene>
<feature type="domain" description="Protein kinase" evidence="7">
    <location>
        <begin position="17"/>
        <end position="107"/>
    </location>
</feature>
<keyword evidence="4" id="KW-0418">Kinase</keyword>
<keyword evidence="1" id="KW-0723">Serine/threonine-protein kinase</keyword>
<dbReference type="AlphaFoldDB" id="A0AAV5KWE5"/>
<comment type="caution">
    <text evidence="8">The sequence shown here is derived from an EMBL/GenBank/DDBJ whole genome shotgun (WGS) entry which is preliminary data.</text>
</comment>
<dbReference type="GO" id="GO:0032968">
    <property type="term" value="P:positive regulation of transcription elongation by RNA polymerase II"/>
    <property type="evidence" value="ECO:0007669"/>
    <property type="project" value="TreeGrafter"/>
</dbReference>
<evidence type="ECO:0000256" key="1">
    <source>
        <dbReference type="ARBA" id="ARBA00022527"/>
    </source>
</evidence>
<dbReference type="Gene3D" id="3.30.200.20">
    <property type="entry name" value="Phosphorylase Kinase, domain 1"/>
    <property type="match status" value="1"/>
</dbReference>
<dbReference type="PANTHER" id="PTHR24056:SF546">
    <property type="entry name" value="CYCLIN-DEPENDENT KINASE 12"/>
    <property type="match status" value="1"/>
</dbReference>
<keyword evidence="2" id="KW-0808">Transferase</keyword>
<dbReference type="SUPFAM" id="SSF56112">
    <property type="entry name" value="Protein kinase-like (PK-like)"/>
    <property type="match status" value="1"/>
</dbReference>
<keyword evidence="5 6" id="KW-0067">ATP-binding</keyword>
<evidence type="ECO:0000259" key="7">
    <source>
        <dbReference type="PROSITE" id="PS50011"/>
    </source>
</evidence>
<dbReference type="InterPro" id="IPR050108">
    <property type="entry name" value="CDK"/>
</dbReference>
<dbReference type="EMBL" id="BPVZ01000080">
    <property type="protein sequence ID" value="GKV28873.1"/>
    <property type="molecule type" value="Genomic_DNA"/>
</dbReference>
<evidence type="ECO:0000313" key="9">
    <source>
        <dbReference type="Proteomes" id="UP001054252"/>
    </source>
</evidence>
<dbReference type="GO" id="GO:0000307">
    <property type="term" value="C:cyclin-dependent protein kinase holoenzyme complex"/>
    <property type="evidence" value="ECO:0007669"/>
    <property type="project" value="TreeGrafter"/>
</dbReference>
<dbReference type="PANTHER" id="PTHR24056">
    <property type="entry name" value="CELL DIVISION PROTEIN KINASE"/>
    <property type="match status" value="1"/>
</dbReference>
<feature type="binding site" evidence="6">
    <location>
        <position position="46"/>
    </location>
    <ligand>
        <name>ATP</name>
        <dbReference type="ChEBI" id="CHEBI:30616"/>
    </ligand>
</feature>
<dbReference type="Proteomes" id="UP001054252">
    <property type="component" value="Unassembled WGS sequence"/>
</dbReference>
<evidence type="ECO:0000313" key="8">
    <source>
        <dbReference type="EMBL" id="GKV28873.1"/>
    </source>
</evidence>
<dbReference type="GO" id="GO:0005524">
    <property type="term" value="F:ATP binding"/>
    <property type="evidence" value="ECO:0007669"/>
    <property type="project" value="UniProtKB-UniRule"/>
</dbReference>
<protein>
    <recommendedName>
        <fullName evidence="7">Protein kinase domain-containing protein</fullName>
    </recommendedName>
</protein>
<dbReference type="Pfam" id="PF00069">
    <property type="entry name" value="Pkinase"/>
    <property type="match status" value="1"/>
</dbReference>
<dbReference type="PROSITE" id="PS50011">
    <property type="entry name" value="PROTEIN_KINASE_DOM"/>
    <property type="match status" value="1"/>
</dbReference>
<keyword evidence="3 6" id="KW-0547">Nucleotide-binding</keyword>
<evidence type="ECO:0000256" key="3">
    <source>
        <dbReference type="ARBA" id="ARBA00022741"/>
    </source>
</evidence>
<organism evidence="8 9">
    <name type="scientific">Rubroshorea leprosula</name>
    <dbReference type="NCBI Taxonomy" id="152421"/>
    <lineage>
        <taxon>Eukaryota</taxon>
        <taxon>Viridiplantae</taxon>
        <taxon>Streptophyta</taxon>
        <taxon>Embryophyta</taxon>
        <taxon>Tracheophyta</taxon>
        <taxon>Spermatophyta</taxon>
        <taxon>Magnoliopsida</taxon>
        <taxon>eudicotyledons</taxon>
        <taxon>Gunneridae</taxon>
        <taxon>Pentapetalae</taxon>
        <taxon>rosids</taxon>
        <taxon>malvids</taxon>
        <taxon>Malvales</taxon>
        <taxon>Dipterocarpaceae</taxon>
        <taxon>Rubroshorea</taxon>
    </lineage>
</organism>
<proteinExistence type="predicted"/>
<evidence type="ECO:0000256" key="6">
    <source>
        <dbReference type="PROSITE-ProRule" id="PRU10141"/>
    </source>
</evidence>